<dbReference type="InterPro" id="IPR027417">
    <property type="entry name" value="P-loop_NTPase"/>
</dbReference>
<dbReference type="GO" id="GO:0016887">
    <property type="term" value="F:ATP hydrolysis activity"/>
    <property type="evidence" value="ECO:0007669"/>
    <property type="project" value="InterPro"/>
</dbReference>
<keyword evidence="1" id="KW-0813">Transport</keyword>
<dbReference type="PANTHER" id="PTHR42939:SF3">
    <property type="entry name" value="ABC TRANSPORTER ATP-BINDING COMPONENT"/>
    <property type="match status" value="1"/>
</dbReference>
<evidence type="ECO:0000256" key="3">
    <source>
        <dbReference type="ARBA" id="ARBA00022840"/>
    </source>
</evidence>
<dbReference type="STRING" id="930146.SAMN05192533_12318"/>
<proteinExistence type="predicted"/>
<reference evidence="6" key="1">
    <citation type="submission" date="2016-10" db="EMBL/GenBank/DDBJ databases">
        <authorList>
            <person name="Varghese N."/>
            <person name="Submissions S."/>
        </authorList>
    </citation>
    <scope>NUCLEOTIDE SEQUENCE [LARGE SCALE GENOMIC DNA]</scope>
    <source>
        <strain evidence="6">B48,IBRC-M 10115,DSM 25386,CECT 8001</strain>
    </source>
</reference>
<gene>
    <name evidence="5" type="ORF">SAMN05192533_12318</name>
</gene>
<organism evidence="5 6">
    <name type="scientific">Mesobacillus persicus</name>
    <dbReference type="NCBI Taxonomy" id="930146"/>
    <lineage>
        <taxon>Bacteria</taxon>
        <taxon>Bacillati</taxon>
        <taxon>Bacillota</taxon>
        <taxon>Bacilli</taxon>
        <taxon>Bacillales</taxon>
        <taxon>Bacillaceae</taxon>
        <taxon>Mesobacillus</taxon>
    </lineage>
</organism>
<dbReference type="PANTHER" id="PTHR42939">
    <property type="entry name" value="ABC TRANSPORTER ATP-BINDING PROTEIN ALBC-RELATED"/>
    <property type="match status" value="1"/>
</dbReference>
<protein>
    <submittedName>
        <fullName evidence="5">ABC-2 type transport system ATP-binding protein</fullName>
    </submittedName>
</protein>
<dbReference type="PROSITE" id="PS50893">
    <property type="entry name" value="ABC_TRANSPORTER_2"/>
    <property type="match status" value="1"/>
</dbReference>
<sequence>MQPLIEFKNVRKSNDDFELGPINLSFEPGTITALVGKNGAGKSTFFKLLMNLVSPTEGDIFIKGQSILGENEDWKKKISYQPQSLNGVNSFTGKELKKLVSHYYPTWDDDLFTKLVHQFELPLSKAFGKLSQGVQKQLSLALTIPRDTEILLLDEPTAHMDIPTKQILMDCLVDWMDRGDKMILIASHQVEDIRKLADYLVLFQKGKIVGNYVKEELVAQYKRYWLESSLSAQPLPGEIARKGERLIISNHPLETEAHLRKENQRWLDAESLDLEDIISIVLNNERKG</sequence>
<evidence type="ECO:0000256" key="2">
    <source>
        <dbReference type="ARBA" id="ARBA00022741"/>
    </source>
</evidence>
<dbReference type="EMBL" id="FOBW01000023">
    <property type="protein sequence ID" value="SEN85177.1"/>
    <property type="molecule type" value="Genomic_DNA"/>
</dbReference>
<dbReference type="InterPro" id="IPR003593">
    <property type="entry name" value="AAA+_ATPase"/>
</dbReference>
<evidence type="ECO:0000256" key="1">
    <source>
        <dbReference type="ARBA" id="ARBA00022448"/>
    </source>
</evidence>
<dbReference type="Pfam" id="PF00005">
    <property type="entry name" value="ABC_tran"/>
    <property type="match status" value="1"/>
</dbReference>
<evidence type="ECO:0000259" key="4">
    <source>
        <dbReference type="PROSITE" id="PS50893"/>
    </source>
</evidence>
<name>A0A1H8JXQ2_9BACI</name>
<dbReference type="Proteomes" id="UP000198553">
    <property type="component" value="Unassembled WGS sequence"/>
</dbReference>
<keyword evidence="3 5" id="KW-0067">ATP-binding</keyword>
<dbReference type="RefSeq" id="WP_090750103.1">
    <property type="nucleotide sequence ID" value="NZ_FOBW01000023.1"/>
</dbReference>
<dbReference type="InterPro" id="IPR051782">
    <property type="entry name" value="ABC_Transporter_VariousFunc"/>
</dbReference>
<dbReference type="GO" id="GO:0005524">
    <property type="term" value="F:ATP binding"/>
    <property type="evidence" value="ECO:0007669"/>
    <property type="project" value="UniProtKB-KW"/>
</dbReference>
<dbReference type="SUPFAM" id="SSF52540">
    <property type="entry name" value="P-loop containing nucleoside triphosphate hydrolases"/>
    <property type="match status" value="1"/>
</dbReference>
<evidence type="ECO:0000313" key="5">
    <source>
        <dbReference type="EMBL" id="SEN85177.1"/>
    </source>
</evidence>
<dbReference type="CDD" id="cd03230">
    <property type="entry name" value="ABC_DR_subfamily_A"/>
    <property type="match status" value="1"/>
</dbReference>
<dbReference type="AlphaFoldDB" id="A0A1H8JXQ2"/>
<feature type="domain" description="ABC transporter" evidence="4">
    <location>
        <begin position="5"/>
        <end position="230"/>
    </location>
</feature>
<dbReference type="OrthoDB" id="2960217at2"/>
<accession>A0A1H8JXQ2</accession>
<evidence type="ECO:0000313" key="6">
    <source>
        <dbReference type="Proteomes" id="UP000198553"/>
    </source>
</evidence>
<dbReference type="Gene3D" id="3.40.50.300">
    <property type="entry name" value="P-loop containing nucleotide triphosphate hydrolases"/>
    <property type="match status" value="1"/>
</dbReference>
<dbReference type="InterPro" id="IPR003439">
    <property type="entry name" value="ABC_transporter-like_ATP-bd"/>
</dbReference>
<keyword evidence="6" id="KW-1185">Reference proteome</keyword>
<keyword evidence="2" id="KW-0547">Nucleotide-binding</keyword>
<dbReference type="SMART" id="SM00382">
    <property type="entry name" value="AAA"/>
    <property type="match status" value="1"/>
</dbReference>